<organism evidence="3 4">
    <name type="scientific">Psilocybe cf. subviscida</name>
    <dbReference type="NCBI Taxonomy" id="2480587"/>
    <lineage>
        <taxon>Eukaryota</taxon>
        <taxon>Fungi</taxon>
        <taxon>Dikarya</taxon>
        <taxon>Basidiomycota</taxon>
        <taxon>Agaricomycotina</taxon>
        <taxon>Agaricomycetes</taxon>
        <taxon>Agaricomycetidae</taxon>
        <taxon>Agaricales</taxon>
        <taxon>Agaricineae</taxon>
        <taxon>Strophariaceae</taxon>
        <taxon>Psilocybe</taxon>
    </lineage>
</organism>
<feature type="compositionally biased region" description="Basic and acidic residues" evidence="2">
    <location>
        <begin position="109"/>
        <end position="121"/>
    </location>
</feature>
<feature type="compositionally biased region" description="Basic and acidic residues" evidence="2">
    <location>
        <begin position="1484"/>
        <end position="1494"/>
    </location>
</feature>
<feature type="region of interest" description="Disordered" evidence="2">
    <location>
        <begin position="625"/>
        <end position="673"/>
    </location>
</feature>
<feature type="region of interest" description="Disordered" evidence="2">
    <location>
        <begin position="685"/>
        <end position="713"/>
    </location>
</feature>
<name>A0A8H5BU43_9AGAR</name>
<reference evidence="3 4" key="1">
    <citation type="journal article" date="2020" name="ISME J.">
        <title>Uncovering the hidden diversity of litter-decomposition mechanisms in mushroom-forming fungi.</title>
        <authorList>
            <person name="Floudas D."/>
            <person name="Bentzer J."/>
            <person name="Ahren D."/>
            <person name="Johansson T."/>
            <person name="Persson P."/>
            <person name="Tunlid A."/>
        </authorList>
    </citation>
    <scope>NUCLEOTIDE SEQUENCE [LARGE SCALE GENOMIC DNA]</scope>
    <source>
        <strain evidence="3 4">CBS 101986</strain>
    </source>
</reference>
<dbReference type="Proteomes" id="UP000567179">
    <property type="component" value="Unassembled WGS sequence"/>
</dbReference>
<evidence type="ECO:0000313" key="4">
    <source>
        <dbReference type="Proteomes" id="UP000567179"/>
    </source>
</evidence>
<keyword evidence="1" id="KW-0175">Coiled coil</keyword>
<protein>
    <submittedName>
        <fullName evidence="3">Uncharacterized protein</fullName>
    </submittedName>
</protein>
<feature type="region of interest" description="Disordered" evidence="2">
    <location>
        <begin position="1"/>
        <end position="29"/>
    </location>
</feature>
<sequence length="1675" mass="173310">MFANTLANAPTRVQDVDAPTKSAPDAHEHRLSADESAFILLVEAMETLRAIPSPVEGVALIEGSENSPIEDGLFCFGLILTIAFAAESDVAQLAAYVKAYSRVTGPEDVETKVQDRQKGEEPVAESVQEQADAPKAVNIAPERQSVEVSKGDAILLPVLSPTAAGVERHRNTASGAVPSPSVEAIQATAAAAGERVVVPPKTQDVVEVRGLYEGASEETDAASAVAIPAQKDNSTNPKLSDASQSSSASITLAENADAQNETAANIEHIGESAIEVREAIAGDFAEGINPSAFKTALVISFHKPSEPDVVIHAAEKDQSTLVCGAVMEPAQSLSDGLETKASEPPEAEHHSAPSVSPKPVTTRSEEPRGTSESVPVSTALPEDTSEEKPSDIPLKSDSLDASPPDIIPTKADTNPDIVGPRFSKDSAEAEPVAEAKHNETTAERGATALTETEQQGVAHVVDLPQSDVVAPESADKEVSESPVLVPELQPSAEREVLLEVVDGATQHTSAPDEEVIQHIVIGDTALAIPSVEGPAPTSTRLVEENVVDSDAGVESEASGTAIPDSRPEVPVEASESPVLRVNEEVFTAPPTSMTPEEDPTVDLAPRQVIENAARVDAIISSEEPAAPADGEVEAEAEPAASPKASAVSEEHAEAETIIRAPVEETSHITREVDHTTNVAAAQVDERAAASAAEPLATDSISNSSAGEPLDAPHAIEAEAEAEHEPEPSALVASACVDETTKTGDIAEPPGVEEASRDVTEVEEPVLALEKGGLEAPVAITAQSAGGTHTSVEEGTHVEAISLVVKEFVAPLENAVTVPTADSPAVVEGMDVDVPAEVQAPSSGAPVERVVDENLAVEPTAEAKLEPEPEPAAGLSPSITAAEPAPVEGIHDVQAVEEDISSTEQAVPFLSAADAEAENNDHSISSSFIDVNGVALFTAAEPAAALTDEDEVVVAVEVPPEERVLAANTIPFTSSAREEDSTVGDAPKLTEGVSRPDEGGADAVENVVLGVAEDSVPVKVDVDVDVDAKEERIVQINAATTPIEHEDIPPTVPADHSTCPSTKRMILSESAVVVGVSGGVSNLKQADETVEAPPGRIQEVDLDAAGGEVPLGVGPELGSGSSVVVVGLDAGAAPGLDALWRSLPGTVEAVAGRFDVKEGASVSVVVAHVAEDVNQATSVLEVFPAAPLDDEGSTAASAEAPVVVVGLASRPASEREPSTEGGHDGDSVEALPEKTGEDEPESSLEVVAVSVEQAFRDIEVGKGPGAPAPEVIFATAAQDEDSTNAMHAEETPVPVDAGVTSPPPAGEPQPQPESSTETEKSQHVEPLTRGDAGDASTSNQEDISVVAVDEPTRSAWHDEIQTASIDIEALRARVEEEEILAVEKEERGGAEGAVVVGAPDAVNATARSDMAGGPIDGQKLEDGVADAEQAALELEEEETVVITGDFLSLLLAGTRADERVESAVTDTETETEKEQEKKVEINHVEAHTDSERAVDAVEDGDAGTEDRPAFIFKSGEHVEILAVEGTATGTDVIEHAYAPKDAITVPVDVAEPQPEPECEAPVLQLEPADDGDDHEARPVRVQVQVVNAPVEENTENAGHASEKTRHTADLEDSAEGQVTATADESDNFKLASADSEPTAGHEEDNIAPGTPAVLKDSAQAEETKSLADAQVSRHSG</sequence>
<accession>A0A8H5BU43</accession>
<proteinExistence type="predicted"/>
<keyword evidence="4" id="KW-1185">Reference proteome</keyword>
<feature type="region of interest" description="Disordered" evidence="2">
    <location>
        <begin position="1484"/>
        <end position="1506"/>
    </location>
</feature>
<feature type="region of interest" description="Disordered" evidence="2">
    <location>
        <begin position="1291"/>
        <end position="1341"/>
    </location>
</feature>
<feature type="compositionally biased region" description="Basic and acidic residues" evidence="2">
    <location>
        <begin position="648"/>
        <end position="673"/>
    </location>
</feature>
<feature type="region of interest" description="Disordered" evidence="2">
    <location>
        <begin position="217"/>
        <end position="248"/>
    </location>
</feature>
<dbReference type="EMBL" id="JAACJJ010000002">
    <property type="protein sequence ID" value="KAF5329584.1"/>
    <property type="molecule type" value="Genomic_DNA"/>
</dbReference>
<feature type="region of interest" description="Disordered" evidence="2">
    <location>
        <begin position="974"/>
        <end position="999"/>
    </location>
</feature>
<feature type="compositionally biased region" description="Basic and acidic residues" evidence="2">
    <location>
        <begin position="1211"/>
        <end position="1236"/>
    </location>
</feature>
<evidence type="ECO:0000313" key="3">
    <source>
        <dbReference type="EMBL" id="KAF5329584.1"/>
    </source>
</evidence>
<feature type="compositionally biased region" description="Low complexity" evidence="2">
    <location>
        <begin position="637"/>
        <end position="647"/>
    </location>
</feature>
<feature type="region of interest" description="Disordered" evidence="2">
    <location>
        <begin position="1208"/>
        <end position="1242"/>
    </location>
</feature>
<feature type="region of interest" description="Disordered" evidence="2">
    <location>
        <begin position="550"/>
        <end position="576"/>
    </location>
</feature>
<feature type="compositionally biased region" description="Basic and acidic residues" evidence="2">
    <location>
        <begin position="1316"/>
        <end position="1331"/>
    </location>
</feature>
<feature type="compositionally biased region" description="Basic and acidic residues" evidence="2">
    <location>
        <begin position="422"/>
        <end position="442"/>
    </location>
</feature>
<feature type="compositionally biased region" description="Low complexity" evidence="2">
    <location>
        <begin position="1578"/>
        <end position="1590"/>
    </location>
</feature>
<feature type="region of interest" description="Disordered" evidence="2">
    <location>
        <begin position="1545"/>
        <end position="1675"/>
    </location>
</feature>
<feature type="coiled-coil region" evidence="1">
    <location>
        <begin position="1359"/>
        <end position="1386"/>
    </location>
</feature>
<feature type="region of interest" description="Disordered" evidence="2">
    <location>
        <begin position="108"/>
        <end position="132"/>
    </location>
</feature>
<feature type="compositionally biased region" description="Basic and acidic residues" evidence="2">
    <location>
        <begin position="1599"/>
        <end position="1608"/>
    </location>
</feature>
<gene>
    <name evidence="3" type="ORF">D9619_009350</name>
</gene>
<evidence type="ECO:0000256" key="2">
    <source>
        <dbReference type="SAM" id="MobiDB-lite"/>
    </source>
</evidence>
<feature type="compositionally biased region" description="Pro residues" evidence="2">
    <location>
        <begin position="1300"/>
        <end position="1310"/>
    </location>
</feature>
<comment type="caution">
    <text evidence="3">The sequence shown here is derived from an EMBL/GenBank/DDBJ whole genome shotgun (WGS) entry which is preliminary data.</text>
</comment>
<feature type="region of interest" description="Disordered" evidence="2">
    <location>
        <begin position="332"/>
        <end position="455"/>
    </location>
</feature>
<evidence type="ECO:0000256" key="1">
    <source>
        <dbReference type="SAM" id="Coils"/>
    </source>
</evidence>
<feature type="compositionally biased region" description="Basic and acidic residues" evidence="2">
    <location>
        <begin position="337"/>
        <end position="351"/>
    </location>
</feature>